<comment type="caution">
    <text evidence="2">The sequence shown here is derived from an EMBL/GenBank/DDBJ whole genome shotgun (WGS) entry which is preliminary data.</text>
</comment>
<name>A0A645ESI7_9ZZZZ</name>
<proteinExistence type="predicted"/>
<accession>A0A645ESI7</accession>
<evidence type="ECO:0000313" key="2">
    <source>
        <dbReference type="EMBL" id="MPN04159.1"/>
    </source>
</evidence>
<organism evidence="2">
    <name type="scientific">bioreactor metagenome</name>
    <dbReference type="NCBI Taxonomy" id="1076179"/>
    <lineage>
        <taxon>unclassified sequences</taxon>
        <taxon>metagenomes</taxon>
        <taxon>ecological metagenomes</taxon>
    </lineage>
</organism>
<feature type="compositionally biased region" description="Basic and acidic residues" evidence="1">
    <location>
        <begin position="76"/>
        <end position="91"/>
    </location>
</feature>
<sequence>MGQKRLGDIGQGSYGYEGKFTRVGLCRLINALHGVLRLRLFRGGRQADAAKSRRAVDFGSIVQGAKQGACGTGINRDVRPPRRLGEAEQVI</sequence>
<protein>
    <submittedName>
        <fullName evidence="2">Uncharacterized protein</fullName>
    </submittedName>
</protein>
<gene>
    <name evidence="2" type="ORF">SDC9_151395</name>
</gene>
<feature type="region of interest" description="Disordered" evidence="1">
    <location>
        <begin position="71"/>
        <end position="91"/>
    </location>
</feature>
<evidence type="ECO:0000256" key="1">
    <source>
        <dbReference type="SAM" id="MobiDB-lite"/>
    </source>
</evidence>
<reference evidence="2" key="1">
    <citation type="submission" date="2019-08" db="EMBL/GenBank/DDBJ databases">
        <authorList>
            <person name="Kucharzyk K."/>
            <person name="Murdoch R.W."/>
            <person name="Higgins S."/>
            <person name="Loffler F."/>
        </authorList>
    </citation>
    <scope>NUCLEOTIDE SEQUENCE</scope>
</reference>
<dbReference type="AlphaFoldDB" id="A0A645ESI7"/>
<dbReference type="EMBL" id="VSSQ01050089">
    <property type="protein sequence ID" value="MPN04159.1"/>
    <property type="molecule type" value="Genomic_DNA"/>
</dbReference>